<dbReference type="SUPFAM" id="SSF47729">
    <property type="entry name" value="IHF-like DNA-binding proteins"/>
    <property type="match status" value="1"/>
</dbReference>
<evidence type="ECO:0000256" key="6">
    <source>
        <dbReference type="SAM" id="Phobius"/>
    </source>
</evidence>
<dbReference type="SMART" id="SM00411">
    <property type="entry name" value="BHL"/>
    <property type="match status" value="1"/>
</dbReference>
<evidence type="ECO:0000259" key="7">
    <source>
        <dbReference type="PROSITE" id="PS51782"/>
    </source>
</evidence>
<comment type="similarity">
    <text evidence="1 3">Belongs to the bacterial histone-like protein family.</text>
</comment>
<keyword evidence="6" id="KW-0472">Membrane</keyword>
<feature type="region of interest" description="Disordered" evidence="5">
    <location>
        <begin position="339"/>
        <end position="361"/>
    </location>
</feature>
<dbReference type="SMART" id="SM00257">
    <property type="entry name" value="LysM"/>
    <property type="match status" value="1"/>
</dbReference>
<dbReference type="AlphaFoldDB" id="A0A412Y3R7"/>
<dbReference type="GO" id="GO:0030527">
    <property type="term" value="F:structural constituent of chromatin"/>
    <property type="evidence" value="ECO:0007669"/>
    <property type="project" value="InterPro"/>
</dbReference>
<dbReference type="GO" id="GO:0005829">
    <property type="term" value="C:cytosol"/>
    <property type="evidence" value="ECO:0007669"/>
    <property type="project" value="TreeGrafter"/>
</dbReference>
<feature type="domain" description="LysM" evidence="7">
    <location>
        <begin position="378"/>
        <end position="427"/>
    </location>
</feature>
<keyword evidence="2" id="KW-0238">DNA-binding</keyword>
<feature type="region of interest" description="Disordered" evidence="5">
    <location>
        <begin position="111"/>
        <end position="133"/>
    </location>
</feature>
<protein>
    <recommendedName>
        <fullName evidence="7">LysM domain-containing protein</fullName>
    </recommendedName>
</protein>
<keyword evidence="6" id="KW-1133">Transmembrane helix</keyword>
<dbReference type="GO" id="GO:0003677">
    <property type="term" value="F:DNA binding"/>
    <property type="evidence" value="ECO:0007669"/>
    <property type="project" value="UniProtKB-KW"/>
</dbReference>
<dbReference type="InterPro" id="IPR018392">
    <property type="entry name" value="LysM"/>
</dbReference>
<dbReference type="RefSeq" id="WP_022393896.1">
    <property type="nucleotide sequence ID" value="NZ_QRZF01000010.1"/>
</dbReference>
<dbReference type="PANTHER" id="PTHR33175:SF2">
    <property type="entry name" value="INTEGRATION HOST FACTOR SUBUNIT ALPHA"/>
    <property type="match status" value="1"/>
</dbReference>
<evidence type="ECO:0000256" key="5">
    <source>
        <dbReference type="SAM" id="MobiDB-lite"/>
    </source>
</evidence>
<dbReference type="EMBL" id="QRZF01000010">
    <property type="protein sequence ID" value="RGV52065.1"/>
    <property type="molecule type" value="Genomic_DNA"/>
</dbReference>
<sequence>MNEKLNIQNLIELLAEKHGMDKTDAESFVKEFFQLIEESLESDKYVKIKGLGTFKLIDVDSRESVNINTGERFEIQGHTKVSFTPEPTLKDLINKPFSHFETVVLNDETVLEDTPVEDNSEEEEKDENFVEPESSTVVVESQVVVQETAEGNIEESIEEAVETTEESIESIEEVAEVIEEKTEIAEEKLIETAEEEVIQTVEETVEDIKEEPVSEETPSVYQAESALLSEEEDLVPTYEVPEPPSPPVNKADSSTMKFFIGIVVLVVLLCVGAVTFMYYPDLLDRMSTPSKEKVADEKVEKPAVPVALTDSIVRKDTATVVAKKDTVAEVVTPKVVEEPKPVAKQETPATTPKKETKKAAATPFEPDSVNYKIVGTKATHTIQEGETLTKVALRFYGTKALWPYIVKYNSGVIKNPDHVPYGTVIKIPELEKK</sequence>
<dbReference type="Gene3D" id="3.10.350.10">
    <property type="entry name" value="LysM domain"/>
    <property type="match status" value="1"/>
</dbReference>
<feature type="compositionally biased region" description="Acidic residues" evidence="5">
    <location>
        <begin position="111"/>
        <end position="130"/>
    </location>
</feature>
<gene>
    <name evidence="8" type="ORF">DWW10_15460</name>
</gene>
<dbReference type="Gene3D" id="4.10.520.10">
    <property type="entry name" value="IHF-like DNA-binding proteins"/>
    <property type="match status" value="1"/>
</dbReference>
<evidence type="ECO:0000256" key="1">
    <source>
        <dbReference type="ARBA" id="ARBA00010529"/>
    </source>
</evidence>
<keyword evidence="6" id="KW-0812">Transmembrane</keyword>
<evidence type="ECO:0000256" key="3">
    <source>
        <dbReference type="RuleBase" id="RU003939"/>
    </source>
</evidence>
<dbReference type="Proteomes" id="UP000283850">
    <property type="component" value="Unassembled WGS sequence"/>
</dbReference>
<evidence type="ECO:0000313" key="8">
    <source>
        <dbReference type="EMBL" id="RGV52065.1"/>
    </source>
</evidence>
<dbReference type="PROSITE" id="PS51782">
    <property type="entry name" value="LYSM"/>
    <property type="match status" value="1"/>
</dbReference>
<feature type="coiled-coil region" evidence="4">
    <location>
        <begin position="146"/>
        <end position="211"/>
    </location>
</feature>
<dbReference type="Pfam" id="PF00216">
    <property type="entry name" value="Bac_DNA_binding"/>
    <property type="match status" value="1"/>
</dbReference>
<dbReference type="InterPro" id="IPR000119">
    <property type="entry name" value="Hist_DNA-bd"/>
</dbReference>
<evidence type="ECO:0000313" key="9">
    <source>
        <dbReference type="Proteomes" id="UP000283850"/>
    </source>
</evidence>
<organism evidence="8 9">
    <name type="scientific">Bacteroides intestinalis</name>
    <dbReference type="NCBI Taxonomy" id="329854"/>
    <lineage>
        <taxon>Bacteria</taxon>
        <taxon>Pseudomonadati</taxon>
        <taxon>Bacteroidota</taxon>
        <taxon>Bacteroidia</taxon>
        <taxon>Bacteroidales</taxon>
        <taxon>Bacteroidaceae</taxon>
        <taxon>Bacteroides</taxon>
    </lineage>
</organism>
<evidence type="ECO:0000256" key="2">
    <source>
        <dbReference type="ARBA" id="ARBA00023125"/>
    </source>
</evidence>
<feature type="transmembrane region" description="Helical" evidence="6">
    <location>
        <begin position="258"/>
        <end position="279"/>
    </location>
</feature>
<dbReference type="InterPro" id="IPR010992">
    <property type="entry name" value="IHF-like_DNA-bd_dom_sf"/>
</dbReference>
<keyword evidence="4" id="KW-0175">Coiled coil</keyword>
<reference evidence="8 9" key="1">
    <citation type="submission" date="2018-08" db="EMBL/GenBank/DDBJ databases">
        <title>A genome reference for cultivated species of the human gut microbiota.</title>
        <authorList>
            <person name="Zou Y."/>
            <person name="Xue W."/>
            <person name="Luo G."/>
        </authorList>
    </citation>
    <scope>NUCLEOTIDE SEQUENCE [LARGE SCALE GENOMIC DNA]</scope>
    <source>
        <strain evidence="8 9">AF14-32</strain>
    </source>
</reference>
<proteinExistence type="inferred from homology"/>
<comment type="caution">
    <text evidence="8">The sequence shown here is derived from an EMBL/GenBank/DDBJ whole genome shotgun (WGS) entry which is preliminary data.</text>
</comment>
<dbReference type="InterPro" id="IPR036779">
    <property type="entry name" value="LysM_dom_sf"/>
</dbReference>
<dbReference type="CDD" id="cd00118">
    <property type="entry name" value="LysM"/>
    <property type="match status" value="1"/>
</dbReference>
<dbReference type="PANTHER" id="PTHR33175">
    <property type="entry name" value="DNA-BINDING PROTEIN HU"/>
    <property type="match status" value="1"/>
</dbReference>
<name>A0A412Y3R7_9BACE</name>
<accession>A0A412Y3R7</accession>
<evidence type="ECO:0000256" key="4">
    <source>
        <dbReference type="SAM" id="Coils"/>
    </source>
</evidence>